<sequence>MSFEDFISKFQELAINKNDGNPMTHDSNHIKFATQIGNLLLQNNNMPFYAEISERWA</sequence>
<accession>A0ACA9P8I7</accession>
<proteinExistence type="predicted"/>
<name>A0ACA9P8I7_9GLOM</name>
<dbReference type="EMBL" id="CAJVQC010017966">
    <property type="protein sequence ID" value="CAG8689516.1"/>
    <property type="molecule type" value="Genomic_DNA"/>
</dbReference>
<protein>
    <submittedName>
        <fullName evidence="1">18011_t:CDS:1</fullName>
    </submittedName>
</protein>
<gene>
    <name evidence="1" type="ORF">RPERSI_LOCUS9470</name>
</gene>
<reference evidence="1" key="1">
    <citation type="submission" date="2021-06" db="EMBL/GenBank/DDBJ databases">
        <authorList>
            <person name="Kallberg Y."/>
            <person name="Tangrot J."/>
            <person name="Rosling A."/>
        </authorList>
    </citation>
    <scope>NUCLEOTIDE SEQUENCE</scope>
    <source>
        <strain evidence="1">MA461A</strain>
    </source>
</reference>
<evidence type="ECO:0000313" key="2">
    <source>
        <dbReference type="Proteomes" id="UP000789920"/>
    </source>
</evidence>
<organism evidence="1 2">
    <name type="scientific">Racocetra persica</name>
    <dbReference type="NCBI Taxonomy" id="160502"/>
    <lineage>
        <taxon>Eukaryota</taxon>
        <taxon>Fungi</taxon>
        <taxon>Fungi incertae sedis</taxon>
        <taxon>Mucoromycota</taxon>
        <taxon>Glomeromycotina</taxon>
        <taxon>Glomeromycetes</taxon>
        <taxon>Diversisporales</taxon>
        <taxon>Gigasporaceae</taxon>
        <taxon>Racocetra</taxon>
    </lineage>
</organism>
<dbReference type="Proteomes" id="UP000789920">
    <property type="component" value="Unassembled WGS sequence"/>
</dbReference>
<feature type="non-terminal residue" evidence="1">
    <location>
        <position position="57"/>
    </location>
</feature>
<evidence type="ECO:0000313" key="1">
    <source>
        <dbReference type="EMBL" id="CAG8689516.1"/>
    </source>
</evidence>
<comment type="caution">
    <text evidence="1">The sequence shown here is derived from an EMBL/GenBank/DDBJ whole genome shotgun (WGS) entry which is preliminary data.</text>
</comment>
<keyword evidence="2" id="KW-1185">Reference proteome</keyword>